<evidence type="ECO:0000313" key="2">
    <source>
        <dbReference type="EMBL" id="CAK9112798.1"/>
    </source>
</evidence>
<feature type="non-terminal residue" evidence="2">
    <location>
        <position position="1"/>
    </location>
</feature>
<dbReference type="Proteomes" id="UP001642464">
    <property type="component" value="Unassembled WGS sequence"/>
</dbReference>
<name>A0ABP0SK81_9DINO</name>
<keyword evidence="3" id="KW-1185">Reference proteome</keyword>
<feature type="transmembrane region" description="Helical" evidence="1">
    <location>
        <begin position="177"/>
        <end position="198"/>
    </location>
</feature>
<protein>
    <submittedName>
        <fullName evidence="2">Uncharacterized protein</fullName>
    </submittedName>
</protein>
<organism evidence="2 3">
    <name type="scientific">Durusdinium trenchii</name>
    <dbReference type="NCBI Taxonomy" id="1381693"/>
    <lineage>
        <taxon>Eukaryota</taxon>
        <taxon>Sar</taxon>
        <taxon>Alveolata</taxon>
        <taxon>Dinophyceae</taxon>
        <taxon>Suessiales</taxon>
        <taxon>Symbiodiniaceae</taxon>
        <taxon>Durusdinium</taxon>
    </lineage>
</organism>
<keyword evidence="1" id="KW-1133">Transmembrane helix</keyword>
<proteinExistence type="predicted"/>
<reference evidence="2 3" key="1">
    <citation type="submission" date="2024-02" db="EMBL/GenBank/DDBJ databases">
        <authorList>
            <person name="Chen Y."/>
            <person name="Shah S."/>
            <person name="Dougan E. K."/>
            <person name="Thang M."/>
            <person name="Chan C."/>
        </authorList>
    </citation>
    <scope>NUCLEOTIDE SEQUENCE [LARGE SCALE GENOMIC DNA]</scope>
</reference>
<keyword evidence="1" id="KW-0472">Membrane</keyword>
<accession>A0ABP0SK81</accession>
<gene>
    <name evidence="2" type="ORF">SCF082_LOCUS52301</name>
</gene>
<keyword evidence="1" id="KW-0812">Transmembrane</keyword>
<evidence type="ECO:0000313" key="3">
    <source>
        <dbReference type="Proteomes" id="UP001642464"/>
    </source>
</evidence>
<sequence>FREKKRKIFEAHSDLRMEVVRSLPGDLYHIFPLYVDMGDCGHAGATRRRVYVILAHKHMTDMITNPYNLYQNVVLDLRLKSEALDCQTTPGDYLTADHMEIQLDAMEVARSSGKPFRSNLADLSYLLSDREQEAASQLSQYYVQRLTVLSFPIRGPMSSAIGCEPLGVRDPKRAAQLVGNAMAFGSVTLVVLVALSSFKMKPSYLVAHLPPDVSDMTTMTGLAAASH</sequence>
<dbReference type="EMBL" id="CAXAMM010044025">
    <property type="protein sequence ID" value="CAK9112798.1"/>
    <property type="molecule type" value="Genomic_DNA"/>
</dbReference>
<comment type="caution">
    <text evidence="2">The sequence shown here is derived from an EMBL/GenBank/DDBJ whole genome shotgun (WGS) entry which is preliminary data.</text>
</comment>
<evidence type="ECO:0000256" key="1">
    <source>
        <dbReference type="SAM" id="Phobius"/>
    </source>
</evidence>